<dbReference type="InterPro" id="IPR013424">
    <property type="entry name" value="Ice-binding_C"/>
</dbReference>
<gene>
    <name evidence="2" type="ORF">I41_33740</name>
</gene>
<keyword evidence="3" id="KW-1185">Reference proteome</keyword>
<dbReference type="Gene3D" id="2.60.120.260">
    <property type="entry name" value="Galactose-binding domain-like"/>
    <property type="match status" value="1"/>
</dbReference>
<dbReference type="KEGG" id="llh:I41_33740"/>
<protein>
    <submittedName>
        <fullName evidence="2">Uncharacterized protein</fullName>
    </submittedName>
</protein>
<dbReference type="RefSeq" id="WP_168206949.1">
    <property type="nucleotide sequence ID" value="NZ_CP036339.1"/>
</dbReference>
<dbReference type="EMBL" id="CP036339">
    <property type="protein sequence ID" value="QDT74179.1"/>
    <property type="molecule type" value="Genomic_DNA"/>
</dbReference>
<feature type="signal peptide" evidence="1">
    <location>
        <begin position="1"/>
        <end position="27"/>
    </location>
</feature>
<name>A0A517U0M8_9BACT</name>
<feature type="chain" id="PRO_5021997721" evidence="1">
    <location>
        <begin position="28"/>
        <end position="529"/>
    </location>
</feature>
<dbReference type="AlphaFoldDB" id="A0A517U0M8"/>
<evidence type="ECO:0000313" key="2">
    <source>
        <dbReference type="EMBL" id="QDT74179.1"/>
    </source>
</evidence>
<dbReference type="NCBIfam" id="TIGR02595">
    <property type="entry name" value="PEP_CTERM"/>
    <property type="match status" value="1"/>
</dbReference>
<reference evidence="2 3" key="1">
    <citation type="submission" date="2019-02" db="EMBL/GenBank/DDBJ databases">
        <title>Deep-cultivation of Planctomycetes and their phenomic and genomic characterization uncovers novel biology.</title>
        <authorList>
            <person name="Wiegand S."/>
            <person name="Jogler M."/>
            <person name="Boedeker C."/>
            <person name="Pinto D."/>
            <person name="Vollmers J."/>
            <person name="Rivas-Marin E."/>
            <person name="Kohn T."/>
            <person name="Peeters S.H."/>
            <person name="Heuer A."/>
            <person name="Rast P."/>
            <person name="Oberbeckmann S."/>
            <person name="Bunk B."/>
            <person name="Jeske O."/>
            <person name="Meyerdierks A."/>
            <person name="Storesund J.E."/>
            <person name="Kallscheuer N."/>
            <person name="Luecker S."/>
            <person name="Lage O.M."/>
            <person name="Pohl T."/>
            <person name="Merkel B.J."/>
            <person name="Hornburger P."/>
            <person name="Mueller R.-W."/>
            <person name="Bruemmer F."/>
            <person name="Labrenz M."/>
            <person name="Spormann A.M."/>
            <person name="Op den Camp H."/>
            <person name="Overmann J."/>
            <person name="Amann R."/>
            <person name="Jetten M.S.M."/>
            <person name="Mascher T."/>
            <person name="Medema M.H."/>
            <person name="Devos D.P."/>
            <person name="Kaster A.-K."/>
            <person name="Ovreas L."/>
            <person name="Rohde M."/>
            <person name="Galperin M.Y."/>
            <person name="Jogler C."/>
        </authorList>
    </citation>
    <scope>NUCLEOTIDE SEQUENCE [LARGE SCALE GENOMIC DNA]</scope>
    <source>
        <strain evidence="2 3">I41</strain>
    </source>
</reference>
<organism evidence="2 3">
    <name type="scientific">Lacipirellula limnantheis</name>
    <dbReference type="NCBI Taxonomy" id="2528024"/>
    <lineage>
        <taxon>Bacteria</taxon>
        <taxon>Pseudomonadati</taxon>
        <taxon>Planctomycetota</taxon>
        <taxon>Planctomycetia</taxon>
        <taxon>Pirellulales</taxon>
        <taxon>Lacipirellulaceae</taxon>
        <taxon>Lacipirellula</taxon>
    </lineage>
</organism>
<keyword evidence="1" id="KW-0732">Signal</keyword>
<accession>A0A517U0M8</accession>
<sequence precursor="true">MRNAKSLSVAAGLSAALAITCAPKANAVELLISGNFETPGAVAGDIPGWGLTEFLTGVAGAANTAELTGGSDVQLFLRAFEGGGPLGPTQGNFNNDGLPAGNVDGADFLIWQRNFGLTGTALPEQGDADGDMKVDGADLTRWKDNVGRTQQYGNARLFQTVPAAAGETYTFQGTSTFEDNYSGFVTTLGDESPFGQIPSPTTTQFRMEFLNSGGQVIGTPATLDLRTEQTFPGFPIVHSPLVAQAPAGTVNVRVVAEALNMAWNGSTGTNGGAQSAFFNDFSLKSGSNPGTDLLTNGNLNLGPPDALDFWNQVETPATRTEILRTPIASFSNHTPGGTRGVWLSAFFGAHPTFEPTPVDGVISQTVTAQPGGTYTFSGWTKFEANYSGGVDTISAASPGSFAGQSSPTHTEIKLEFLDINSVVISSAVIDAKAARRLLSPTGNANDNIWYQHTLQAVAPANTVFARLTAQMIDGVFNVDPGQSAFFDDFSLDGPGVSLIANASVPEPSSLIGLATGALLLGFARGRKQR</sequence>
<dbReference type="Proteomes" id="UP000317909">
    <property type="component" value="Chromosome"/>
</dbReference>
<evidence type="ECO:0000313" key="3">
    <source>
        <dbReference type="Proteomes" id="UP000317909"/>
    </source>
</evidence>
<proteinExistence type="predicted"/>
<evidence type="ECO:0000256" key="1">
    <source>
        <dbReference type="SAM" id="SignalP"/>
    </source>
</evidence>